<keyword evidence="14" id="KW-1185">Reference proteome</keyword>
<evidence type="ECO:0000313" key="14">
    <source>
        <dbReference type="Proteomes" id="UP000232323"/>
    </source>
</evidence>
<name>A0A250X3R7_9CHLO</name>
<dbReference type="GO" id="GO:0008253">
    <property type="term" value="F:5'-nucleotidase activity"/>
    <property type="evidence" value="ECO:0007669"/>
    <property type="project" value="InterPro"/>
</dbReference>
<keyword evidence="6" id="KW-0479">Metal-binding</keyword>
<dbReference type="GO" id="GO:0005524">
    <property type="term" value="F:ATP binding"/>
    <property type="evidence" value="ECO:0007669"/>
    <property type="project" value="UniProtKB-KW"/>
</dbReference>
<comment type="catalytic activity">
    <reaction evidence="12">
        <text>IMP + H2O = inosine + phosphate</text>
        <dbReference type="Rhea" id="RHEA:27718"/>
        <dbReference type="ChEBI" id="CHEBI:15377"/>
        <dbReference type="ChEBI" id="CHEBI:17596"/>
        <dbReference type="ChEBI" id="CHEBI:43474"/>
        <dbReference type="ChEBI" id="CHEBI:58053"/>
        <dbReference type="EC" id="3.1.3.99"/>
    </reaction>
</comment>
<evidence type="ECO:0000256" key="2">
    <source>
        <dbReference type="ARBA" id="ARBA00005307"/>
    </source>
</evidence>
<evidence type="ECO:0000256" key="12">
    <source>
        <dbReference type="ARBA" id="ARBA00047413"/>
    </source>
</evidence>
<dbReference type="GO" id="GO:0000287">
    <property type="term" value="F:magnesium ion binding"/>
    <property type="evidence" value="ECO:0007669"/>
    <property type="project" value="InterPro"/>
</dbReference>
<dbReference type="InterPro" id="IPR023214">
    <property type="entry name" value="HAD_sf"/>
</dbReference>
<evidence type="ECO:0000256" key="8">
    <source>
        <dbReference type="ARBA" id="ARBA00022801"/>
    </source>
</evidence>
<protein>
    <recommendedName>
        <fullName evidence="5">IMP-specific 5'-nucleotidase 1</fullName>
        <ecNumber evidence="4">3.1.3.99</ecNumber>
    </recommendedName>
</protein>
<gene>
    <name evidence="13" type="ORF">CEUSTIGMA_g5161.t1</name>
</gene>
<evidence type="ECO:0000256" key="6">
    <source>
        <dbReference type="ARBA" id="ARBA00022723"/>
    </source>
</evidence>
<dbReference type="STRING" id="1157962.A0A250X3R7"/>
<evidence type="ECO:0000256" key="4">
    <source>
        <dbReference type="ARBA" id="ARBA00012894"/>
    </source>
</evidence>
<dbReference type="GO" id="GO:0009117">
    <property type="term" value="P:nucleotide metabolic process"/>
    <property type="evidence" value="ECO:0007669"/>
    <property type="project" value="UniProtKB-KW"/>
</dbReference>
<dbReference type="AlphaFoldDB" id="A0A250X3R7"/>
<proteinExistence type="inferred from homology"/>
<organism evidence="13 14">
    <name type="scientific">Chlamydomonas eustigma</name>
    <dbReference type="NCBI Taxonomy" id="1157962"/>
    <lineage>
        <taxon>Eukaryota</taxon>
        <taxon>Viridiplantae</taxon>
        <taxon>Chlorophyta</taxon>
        <taxon>core chlorophytes</taxon>
        <taxon>Chlorophyceae</taxon>
        <taxon>CS clade</taxon>
        <taxon>Chlamydomonadales</taxon>
        <taxon>Chlamydomonadaceae</taxon>
        <taxon>Chlamydomonas</taxon>
    </lineage>
</organism>
<dbReference type="GO" id="GO:0006190">
    <property type="term" value="P:inosine salvage"/>
    <property type="evidence" value="ECO:0007669"/>
    <property type="project" value="InterPro"/>
</dbReference>
<keyword evidence="9" id="KW-0067">ATP-binding</keyword>
<evidence type="ECO:0000256" key="11">
    <source>
        <dbReference type="ARBA" id="ARBA00023080"/>
    </source>
</evidence>
<comment type="similarity">
    <text evidence="2">Belongs to the ISN1 family.</text>
</comment>
<evidence type="ECO:0000313" key="13">
    <source>
        <dbReference type="EMBL" id="GAX77718.1"/>
    </source>
</evidence>
<dbReference type="GO" id="GO:0071590">
    <property type="term" value="P:nicotinamide riboside biosynthetic process"/>
    <property type="evidence" value="ECO:0007669"/>
    <property type="project" value="TreeGrafter"/>
</dbReference>
<evidence type="ECO:0000256" key="7">
    <source>
        <dbReference type="ARBA" id="ARBA00022741"/>
    </source>
</evidence>
<keyword evidence="10" id="KW-0460">Magnesium</keyword>
<accession>A0A250X3R7</accession>
<comment type="subunit">
    <text evidence="3">Homotetramer.</text>
</comment>
<dbReference type="Pfam" id="PF06437">
    <property type="entry name" value="ISN1"/>
    <property type="match status" value="1"/>
</dbReference>
<dbReference type="GO" id="GO:0071592">
    <property type="term" value="P:nicotinic acid riboside biosynthetic process"/>
    <property type="evidence" value="ECO:0007669"/>
    <property type="project" value="TreeGrafter"/>
</dbReference>
<dbReference type="EC" id="3.1.3.99" evidence="4"/>
<keyword evidence="8" id="KW-0378">Hydrolase</keyword>
<keyword evidence="11" id="KW-0546">Nucleotide metabolism</keyword>
<reference evidence="13 14" key="1">
    <citation type="submission" date="2017-08" db="EMBL/GenBank/DDBJ databases">
        <title>Acidophilic green algal genome provides insights into adaptation to an acidic environment.</title>
        <authorList>
            <person name="Hirooka S."/>
            <person name="Hirose Y."/>
            <person name="Kanesaki Y."/>
            <person name="Higuchi S."/>
            <person name="Fujiwara T."/>
            <person name="Onuma R."/>
            <person name="Era A."/>
            <person name="Ohbayashi R."/>
            <person name="Uzuka A."/>
            <person name="Nozaki H."/>
            <person name="Yoshikawa H."/>
            <person name="Miyagishima S.Y."/>
        </authorList>
    </citation>
    <scope>NUCLEOTIDE SEQUENCE [LARGE SCALE GENOMIC DNA]</scope>
    <source>
        <strain evidence="13 14">NIES-2499</strain>
    </source>
</reference>
<dbReference type="PANTHER" id="PTHR28213">
    <property type="entry name" value="IMP-SPECIFIC 5'-NUCLEOTIDASE 1"/>
    <property type="match status" value="1"/>
</dbReference>
<comment type="caution">
    <text evidence="13">The sequence shown here is derived from an EMBL/GenBank/DDBJ whole genome shotgun (WGS) entry which is preliminary data.</text>
</comment>
<dbReference type="EMBL" id="BEGY01000026">
    <property type="protein sequence ID" value="GAX77718.1"/>
    <property type="molecule type" value="Genomic_DNA"/>
</dbReference>
<dbReference type="Gene3D" id="3.40.50.1000">
    <property type="entry name" value="HAD superfamily/HAD-like"/>
    <property type="match status" value="1"/>
</dbReference>
<evidence type="ECO:0000256" key="10">
    <source>
        <dbReference type="ARBA" id="ARBA00022842"/>
    </source>
</evidence>
<dbReference type="Proteomes" id="UP000232323">
    <property type="component" value="Unassembled WGS sequence"/>
</dbReference>
<dbReference type="InterPro" id="IPR009453">
    <property type="entry name" value="ISN1"/>
</dbReference>
<evidence type="ECO:0000256" key="9">
    <source>
        <dbReference type="ARBA" id="ARBA00022840"/>
    </source>
</evidence>
<comment type="cofactor">
    <cofactor evidence="1">
        <name>Mg(2+)</name>
        <dbReference type="ChEBI" id="CHEBI:18420"/>
    </cofactor>
</comment>
<evidence type="ECO:0000256" key="1">
    <source>
        <dbReference type="ARBA" id="ARBA00001946"/>
    </source>
</evidence>
<dbReference type="OrthoDB" id="185373at2759"/>
<evidence type="ECO:0000256" key="5">
    <source>
        <dbReference type="ARBA" id="ARBA00015544"/>
    </source>
</evidence>
<dbReference type="SUPFAM" id="SSF56784">
    <property type="entry name" value="HAD-like"/>
    <property type="match status" value="1"/>
</dbReference>
<dbReference type="PANTHER" id="PTHR28213:SF1">
    <property type="entry name" value="IMP-SPECIFIC 5'-NUCLEOTIDASE 1"/>
    <property type="match status" value="1"/>
</dbReference>
<sequence>MPTSAHVASRQSRSFGLGIIGVTSPPKFSLKSARTFHRNASDTATSQNTDAPVEKTVSVSKTAESIAVAGVGYWELLNNPEQEQTIFGGRARSATDANVLRRKGHLKEQDYLIDYMRKMHETHTCEEVMFKMERWITEHRQDPKRSRLRRLVPQLGSFFCPLKLVEAFREYDSVFALSRRKYIPPNFAELRHVVNIAQVHASAENLKLITFDADGTLYADGTHFDQDNAMIAHIINLMRSNIQVAIVTAAGYPGEAHKFERRLAGLLEAFRVLKIPPEVTNRFHIMGGECNYLLRVTPDTKRLEFVPDDEWMTPIMKSWEEEDIQKLLHDAELILIEGGKRLNLQVDVISKTRSVGIVPKQPTIYEVLEDIALTVQNQLEANVPFCAFNGGNDVFVDVGNKSLGLQSLMSYFGCKPQETMHVGDRFTLSGNDTATRDVCSVLWVANPEETGFFIKMLLKDIRKSRWQPYIE</sequence>
<keyword evidence="7" id="KW-0547">Nucleotide-binding</keyword>
<evidence type="ECO:0000256" key="3">
    <source>
        <dbReference type="ARBA" id="ARBA00011881"/>
    </source>
</evidence>
<dbReference type="InterPro" id="IPR036412">
    <property type="entry name" value="HAD-like_sf"/>
</dbReference>